<evidence type="ECO:0000313" key="1">
    <source>
        <dbReference type="EMBL" id="SVE52284.1"/>
    </source>
</evidence>
<dbReference type="EMBL" id="UINC01223195">
    <property type="protein sequence ID" value="SVE52284.1"/>
    <property type="molecule type" value="Genomic_DNA"/>
</dbReference>
<protein>
    <submittedName>
        <fullName evidence="1">Uncharacterized protein</fullName>
    </submittedName>
</protein>
<reference evidence="1" key="1">
    <citation type="submission" date="2018-05" db="EMBL/GenBank/DDBJ databases">
        <authorList>
            <person name="Lanie J.A."/>
            <person name="Ng W.-L."/>
            <person name="Kazmierczak K.M."/>
            <person name="Andrzejewski T.M."/>
            <person name="Davidsen T.M."/>
            <person name="Wayne K.J."/>
            <person name="Tettelin H."/>
            <person name="Glass J.I."/>
            <person name="Rusch D."/>
            <person name="Podicherti R."/>
            <person name="Tsui H.-C.T."/>
            <person name="Winkler M.E."/>
        </authorList>
    </citation>
    <scope>NUCLEOTIDE SEQUENCE</scope>
</reference>
<sequence>MHFSFNQKDKIMEPINIQLQSELEYSKRMRNSLILTDILDDIPSKITESLCLTIDNYRAGYYYESKQLRIEKLPETMEIVNTIFAIILSSDSNKPIQGPATELGMSLGYRNQIDAVKTGAE</sequence>
<feature type="non-terminal residue" evidence="1">
    <location>
        <position position="121"/>
    </location>
</feature>
<organism evidence="1">
    <name type="scientific">marine metagenome</name>
    <dbReference type="NCBI Taxonomy" id="408172"/>
    <lineage>
        <taxon>unclassified sequences</taxon>
        <taxon>metagenomes</taxon>
        <taxon>ecological metagenomes</taxon>
    </lineage>
</organism>
<name>A0A383E6S5_9ZZZZ</name>
<accession>A0A383E6S5</accession>
<gene>
    <name evidence="1" type="ORF">METZ01_LOCUS505138</name>
</gene>
<proteinExistence type="predicted"/>
<dbReference type="AlphaFoldDB" id="A0A383E6S5"/>